<feature type="region of interest" description="Disordered" evidence="1">
    <location>
        <begin position="152"/>
        <end position="212"/>
    </location>
</feature>
<feature type="region of interest" description="Disordered" evidence="1">
    <location>
        <begin position="107"/>
        <end position="136"/>
    </location>
</feature>
<dbReference type="InterPro" id="IPR054464">
    <property type="entry name" value="ULD_fung"/>
</dbReference>
<sequence>MIFCMSPQDFHVVVAGFCRGSAGGLLIGRGDYRIMNSEDDQVINPKEFATLLQPGMAVDMSIVFHDQVEEGKSSEGYSCPRCKHISSRCTGWVTCINCAGSFKISPEEESVVSPEKEESIVSPETEQLAGADSTRDERSLFRKITIFRRPQQPSFAGRMVSQGGMGQAGQPQGSPMFSAGQPQAQGSRASPPHPAQLPNQPGTQGLPAGRRPMNFSQLRDRAMRVQAYITQQEDLAMSLNTQRPGMDPNLFMSKMQILAGEVRDKKELLSKLTAAMSVAGALEQQQHQGPNPGMGSSPVLQHQQLGPSGQAQPAWMAQRGTAQAEGLQMAHTALPSRGPSQPHNMQTNPQIHSASLMQQNGMGVPQRPGSTMAPGQLPDQAVHFMQQQQCNNKRNSTTLGEECESSPPERKRPRRSPRLSADQGPTMHPMGYPQQPRQGGPAGPQYVPNGLMGPGAAPNMNGYPRAGIQDTTDQAMMDMRQ</sequence>
<accession>A0A166AG85</accession>
<feature type="compositionally biased region" description="Polar residues" evidence="1">
    <location>
        <begin position="388"/>
        <end position="399"/>
    </location>
</feature>
<feature type="compositionally biased region" description="Polar residues" evidence="1">
    <location>
        <begin position="298"/>
        <end position="311"/>
    </location>
</feature>
<dbReference type="Proteomes" id="UP000076532">
    <property type="component" value="Unassembled WGS sequence"/>
</dbReference>
<feature type="region of interest" description="Disordered" evidence="1">
    <location>
        <begin position="283"/>
        <end position="327"/>
    </location>
</feature>
<evidence type="ECO:0000313" key="4">
    <source>
        <dbReference type="Proteomes" id="UP000076532"/>
    </source>
</evidence>
<dbReference type="Pfam" id="PF22893">
    <property type="entry name" value="ULD_2"/>
    <property type="match status" value="1"/>
</dbReference>
<reference evidence="3 4" key="1">
    <citation type="journal article" date="2016" name="Mol. Biol. Evol.">
        <title>Comparative Genomics of Early-Diverging Mushroom-Forming Fungi Provides Insights into the Origins of Lignocellulose Decay Capabilities.</title>
        <authorList>
            <person name="Nagy L.G."/>
            <person name="Riley R."/>
            <person name="Tritt A."/>
            <person name="Adam C."/>
            <person name="Daum C."/>
            <person name="Floudas D."/>
            <person name="Sun H."/>
            <person name="Yadav J.S."/>
            <person name="Pangilinan J."/>
            <person name="Larsson K.H."/>
            <person name="Matsuura K."/>
            <person name="Barry K."/>
            <person name="Labutti K."/>
            <person name="Kuo R."/>
            <person name="Ohm R.A."/>
            <person name="Bhattacharya S.S."/>
            <person name="Shirouzu T."/>
            <person name="Yoshinaga Y."/>
            <person name="Martin F.M."/>
            <person name="Grigoriev I.V."/>
            <person name="Hibbett D.S."/>
        </authorList>
    </citation>
    <scope>NUCLEOTIDE SEQUENCE [LARGE SCALE GENOMIC DNA]</scope>
    <source>
        <strain evidence="3 4">CBS 109695</strain>
    </source>
</reference>
<keyword evidence="4" id="KW-1185">Reference proteome</keyword>
<feature type="compositionally biased region" description="Low complexity" evidence="1">
    <location>
        <begin position="431"/>
        <end position="445"/>
    </location>
</feature>
<dbReference type="OrthoDB" id="5429838at2759"/>
<feature type="domain" description="Ubiquitin-like" evidence="2">
    <location>
        <begin position="2"/>
        <end position="65"/>
    </location>
</feature>
<evidence type="ECO:0000256" key="1">
    <source>
        <dbReference type="SAM" id="MobiDB-lite"/>
    </source>
</evidence>
<name>A0A166AG85_9AGAM</name>
<dbReference type="EMBL" id="KV417660">
    <property type="protein sequence ID" value="KZP11573.1"/>
    <property type="molecule type" value="Genomic_DNA"/>
</dbReference>
<evidence type="ECO:0000259" key="2">
    <source>
        <dbReference type="Pfam" id="PF22893"/>
    </source>
</evidence>
<gene>
    <name evidence="3" type="ORF">FIBSPDRAFT_182070</name>
</gene>
<proteinExistence type="predicted"/>
<feature type="region of interest" description="Disordered" evidence="1">
    <location>
        <begin position="388"/>
        <end position="481"/>
    </location>
</feature>
<protein>
    <recommendedName>
        <fullName evidence="2">Ubiquitin-like domain-containing protein</fullName>
    </recommendedName>
</protein>
<dbReference type="AlphaFoldDB" id="A0A166AG85"/>
<evidence type="ECO:0000313" key="3">
    <source>
        <dbReference type="EMBL" id="KZP11573.1"/>
    </source>
</evidence>
<organism evidence="3 4">
    <name type="scientific">Athelia psychrophila</name>
    <dbReference type="NCBI Taxonomy" id="1759441"/>
    <lineage>
        <taxon>Eukaryota</taxon>
        <taxon>Fungi</taxon>
        <taxon>Dikarya</taxon>
        <taxon>Basidiomycota</taxon>
        <taxon>Agaricomycotina</taxon>
        <taxon>Agaricomycetes</taxon>
        <taxon>Agaricomycetidae</taxon>
        <taxon>Atheliales</taxon>
        <taxon>Atheliaceae</taxon>
        <taxon>Athelia</taxon>
    </lineage>
</organism>